<gene>
    <name evidence="2" type="ORF">LMTR13_37870</name>
</gene>
<reference evidence="2 3" key="1">
    <citation type="submission" date="2016-07" db="EMBL/GenBank/DDBJ databases">
        <title>Complete genome sequence of Bradyrhizobium icense LMTR 13T, a potential inoculant strain isolated from lima bean (Phaseolus lunatus) in Peru.</title>
        <authorList>
            <person name="Ormeno-Orrillo E."/>
            <person name="Duran D."/>
            <person name="Rogel M.A."/>
            <person name="Rey L."/>
            <person name="Imperial J."/>
            <person name="Ruiz-Argueso T."/>
            <person name="Martinez-Romero E."/>
        </authorList>
    </citation>
    <scope>NUCLEOTIDE SEQUENCE [LARGE SCALE GENOMIC DNA]</scope>
    <source>
        <strain evidence="2 3">LMTR 13</strain>
    </source>
</reference>
<name>A0A1B1UQH4_9BRAD</name>
<feature type="region of interest" description="Disordered" evidence="1">
    <location>
        <begin position="92"/>
        <end position="114"/>
    </location>
</feature>
<evidence type="ECO:0000313" key="2">
    <source>
        <dbReference type="EMBL" id="ANW05049.1"/>
    </source>
</evidence>
<accession>A0A1B1UQH4</accession>
<dbReference type="KEGG" id="bic:LMTR13_37870"/>
<feature type="compositionally biased region" description="Polar residues" evidence="1">
    <location>
        <begin position="92"/>
        <end position="102"/>
    </location>
</feature>
<proteinExistence type="predicted"/>
<dbReference type="RefSeq" id="WP_065732183.1">
    <property type="nucleotide sequence ID" value="NZ_CP016428.1"/>
</dbReference>
<dbReference type="AlphaFoldDB" id="A0A1B1UQH4"/>
<evidence type="ECO:0000313" key="3">
    <source>
        <dbReference type="Proteomes" id="UP000092839"/>
    </source>
</evidence>
<feature type="region of interest" description="Disordered" evidence="1">
    <location>
        <begin position="57"/>
        <end position="77"/>
    </location>
</feature>
<dbReference type="OrthoDB" id="8255865at2"/>
<keyword evidence="3" id="KW-1185">Reference proteome</keyword>
<sequence>MTMMVVMMAMMVMVPAMPPMMMVVVAVMSPMHFRRRQPGIVLNRRGGAGIAERQRIGTLGRSGKRQQGANGGKPKNLHYLHIQSPRVVGCTSAPNGLHQLTASPRHARRLKHVT</sequence>
<organism evidence="2 3">
    <name type="scientific">Bradyrhizobium icense</name>
    <dbReference type="NCBI Taxonomy" id="1274631"/>
    <lineage>
        <taxon>Bacteria</taxon>
        <taxon>Pseudomonadati</taxon>
        <taxon>Pseudomonadota</taxon>
        <taxon>Alphaproteobacteria</taxon>
        <taxon>Hyphomicrobiales</taxon>
        <taxon>Nitrobacteraceae</taxon>
        <taxon>Bradyrhizobium</taxon>
    </lineage>
</organism>
<dbReference type="EMBL" id="CP016428">
    <property type="protein sequence ID" value="ANW05049.1"/>
    <property type="molecule type" value="Genomic_DNA"/>
</dbReference>
<dbReference type="Proteomes" id="UP000092839">
    <property type="component" value="Chromosome"/>
</dbReference>
<feature type="compositionally biased region" description="Basic residues" evidence="1">
    <location>
        <begin position="105"/>
        <end position="114"/>
    </location>
</feature>
<protein>
    <submittedName>
        <fullName evidence="2">Uncharacterized protein</fullName>
    </submittedName>
</protein>
<evidence type="ECO:0000256" key="1">
    <source>
        <dbReference type="SAM" id="MobiDB-lite"/>
    </source>
</evidence>